<dbReference type="PANTHER" id="PTHR32063">
    <property type="match status" value="1"/>
</dbReference>
<keyword evidence="7 9" id="KW-1133">Transmembrane helix</keyword>
<evidence type="ECO:0000256" key="4">
    <source>
        <dbReference type="ARBA" id="ARBA00022475"/>
    </source>
</evidence>
<dbReference type="SUPFAM" id="SSF82693">
    <property type="entry name" value="Multidrug efflux transporter AcrB pore domain, PN1, PN2, PC1 and PC2 subdomains"/>
    <property type="match status" value="3"/>
</dbReference>
<feature type="transmembrane region" description="Helical" evidence="9">
    <location>
        <begin position="541"/>
        <end position="560"/>
    </location>
</feature>
<dbReference type="InterPro" id="IPR027463">
    <property type="entry name" value="AcrB_DN_DC_subdom"/>
</dbReference>
<name>A0ABU3P0H6_9FIRM</name>
<dbReference type="EMBL" id="JAUOZS010000001">
    <property type="protein sequence ID" value="MDT8902543.1"/>
    <property type="molecule type" value="Genomic_DNA"/>
</dbReference>
<keyword evidence="6 9" id="KW-0812">Transmembrane</keyword>
<dbReference type="Pfam" id="PF00873">
    <property type="entry name" value="ACR_tran"/>
    <property type="match status" value="1"/>
</dbReference>
<evidence type="ECO:0000313" key="10">
    <source>
        <dbReference type="EMBL" id="MDT8902543.1"/>
    </source>
</evidence>
<dbReference type="NCBIfam" id="TIGR00915">
    <property type="entry name" value="2A0602"/>
    <property type="match status" value="1"/>
</dbReference>
<evidence type="ECO:0000256" key="2">
    <source>
        <dbReference type="ARBA" id="ARBA00010942"/>
    </source>
</evidence>
<keyword evidence="4" id="KW-1003">Cell membrane</keyword>
<dbReference type="PANTHER" id="PTHR32063:SF76">
    <property type="entry name" value="EFFLUX PUMP MEMBRANE TRANSPORTER"/>
    <property type="match status" value="1"/>
</dbReference>
<dbReference type="RefSeq" id="WP_413781024.1">
    <property type="nucleotide sequence ID" value="NZ_JAUOZS010000001.1"/>
</dbReference>
<dbReference type="Gene3D" id="1.20.1640.10">
    <property type="entry name" value="Multidrug efflux transporter AcrB transmembrane domain"/>
    <property type="match status" value="2"/>
</dbReference>
<evidence type="ECO:0000313" key="11">
    <source>
        <dbReference type="Proteomes" id="UP001254848"/>
    </source>
</evidence>
<feature type="transmembrane region" description="Helical" evidence="9">
    <location>
        <begin position="471"/>
        <end position="498"/>
    </location>
</feature>
<feature type="transmembrane region" description="Helical" evidence="9">
    <location>
        <begin position="439"/>
        <end position="459"/>
    </location>
</feature>
<feature type="transmembrane region" description="Helical" evidence="9">
    <location>
        <begin position="874"/>
        <end position="893"/>
    </location>
</feature>
<evidence type="ECO:0000256" key="1">
    <source>
        <dbReference type="ARBA" id="ARBA00004429"/>
    </source>
</evidence>
<dbReference type="InterPro" id="IPR001036">
    <property type="entry name" value="Acrflvin-R"/>
</dbReference>
<accession>A0ABU3P0H6</accession>
<keyword evidence="3" id="KW-0813">Transport</keyword>
<reference evidence="10 11" key="1">
    <citation type="submission" date="2023-07" db="EMBL/GenBank/DDBJ databases">
        <title>The novel representative of Negativicutes class, Anaeroselena agilis gen. nov. sp. nov.</title>
        <authorList>
            <person name="Prokofeva M.I."/>
            <person name="Elcheninov A.G."/>
            <person name="Klyukina A."/>
            <person name="Kublanov I.V."/>
            <person name="Frolov E.N."/>
            <person name="Podosokorskaya O.A."/>
        </authorList>
    </citation>
    <scope>NUCLEOTIDE SEQUENCE [LARGE SCALE GENOMIC DNA]</scope>
    <source>
        <strain evidence="10 11">4137-cl</strain>
    </source>
</reference>
<feature type="transmembrane region" description="Helical" evidence="9">
    <location>
        <begin position="367"/>
        <end position="391"/>
    </location>
</feature>
<evidence type="ECO:0000256" key="7">
    <source>
        <dbReference type="ARBA" id="ARBA00022989"/>
    </source>
</evidence>
<feature type="transmembrane region" description="Helical" evidence="9">
    <location>
        <begin position="341"/>
        <end position="360"/>
    </location>
</feature>
<feature type="transmembrane region" description="Helical" evidence="9">
    <location>
        <begin position="397"/>
        <end position="418"/>
    </location>
</feature>
<comment type="subcellular location">
    <subcellularLocation>
        <location evidence="1">Cell inner membrane</location>
        <topology evidence="1">Multi-pass membrane protein</topology>
    </subcellularLocation>
</comment>
<evidence type="ECO:0000256" key="8">
    <source>
        <dbReference type="ARBA" id="ARBA00023136"/>
    </source>
</evidence>
<keyword evidence="11" id="KW-1185">Reference proteome</keyword>
<sequence length="1060" mass="115057">MAKFFIDRPIFAIVLSVVITLGGLISAFNLPIAQYPQITPPQVSVSTSYQGANADVIEQTVAQVIEQQVNGVEDMIAMQSTSSDNGSYYSLSVKFQLGKNPDIATVQTQNRVAQANAALPSEVQQAGVTTFKASQDRALIFALYSPNATYDKTFLKNYGSLNFVDDLKRVKGVGEVSEFGSDFAMRIWLQPDKMAQLKVTSTDVATAIKQQNIQAPAGIVGQLPSNPNQEHQYSLRAKGRLTEPEEFARIVVRAQPDGSFIRVGDIAKVELGAKDYGFFSDMSGQPTAGFSVQLSPDANALETVANCIAVIENASLRFPNDMKYKVVFDSANYVRESMEEVAWTFGEAIALVLLVVFIFLKSWRATLIPMLAVPVSLIGTFGAFLLLGFSINTLTLFAMVLAIGLVVDDAIVVIEAVEHHMRYNGLSPRDATVRAMSEVQGPVVAIAFVLASVFIPVAFLGGTMGILYKQFALTVAVSMGLSAVVALSLTPALCALLLEPYDPNAHGGRIGLVLEKFNDWFDRMVERYGGVLAKLFPRARLGLVLIVVLLVLTGALFRVLPSSFVPDEDQGFIITSVSLPEAANMNRTREILNKVAANIQTQSGVETAMAITGFDLLSGGRKPNVGVIFTKLAPWGDRKATELQVDSQIQKIFMNNSNIPEATVLAFAPPALPGIGTTGGFTMMIEDRAGSTLDEMDKVSKEFVAAARKRPEIGMIYSSFNSNTPGYEFEVDREKALKLGVPVSDVFSALQAYFGGVQINDFNRFGRSYKVVMQSEPQFRTDVDALRFFYVRSSSGTMVPLNNLLKPKPVNAPSLIKRFNSYRAIQIGGNPAPGYSSGQALAALEQVAKETLPGGFAYEWADQSREEKISGSKAPLMFALSILFVFLCLAALYESWTVPFAVLLCVPTGVFGAFFFQYGRHLFNTHINNNIYMQIALIMLIGLAAKNAILIVEFAKVRVDKGMAFIPAAIEAAKIRLRPIVMTSLAFIIGCIPLAIASGAGAGARNAMGTAVVGGMFAATSFGIFLIPVLFVIVERSAEKFKDFKRRRREKKAAARGQSM</sequence>
<evidence type="ECO:0000256" key="6">
    <source>
        <dbReference type="ARBA" id="ARBA00022692"/>
    </source>
</evidence>
<gene>
    <name evidence="10" type="ORF">Q4T40_14940</name>
</gene>
<dbReference type="InterPro" id="IPR004764">
    <property type="entry name" value="MdtF-like"/>
</dbReference>
<feature type="transmembrane region" description="Helical" evidence="9">
    <location>
        <begin position="1012"/>
        <end position="1034"/>
    </location>
</feature>
<evidence type="ECO:0000256" key="9">
    <source>
        <dbReference type="SAM" id="Phobius"/>
    </source>
</evidence>
<protein>
    <submittedName>
        <fullName evidence="10">Multidrug efflux RND transporter permease subunit</fullName>
    </submittedName>
</protein>
<feature type="transmembrane region" description="Helical" evidence="9">
    <location>
        <begin position="900"/>
        <end position="919"/>
    </location>
</feature>
<organism evidence="10 11">
    <name type="scientific">Anaeroselena agilis</name>
    <dbReference type="NCBI Taxonomy" id="3063788"/>
    <lineage>
        <taxon>Bacteria</taxon>
        <taxon>Bacillati</taxon>
        <taxon>Bacillota</taxon>
        <taxon>Negativicutes</taxon>
        <taxon>Acetonemataceae</taxon>
        <taxon>Anaeroselena</taxon>
    </lineage>
</organism>
<comment type="similarity">
    <text evidence="2">Belongs to the resistance-nodulation-cell division (RND) (TC 2.A.6) family.</text>
</comment>
<dbReference type="NCBIfam" id="NF000282">
    <property type="entry name" value="RND_permease_1"/>
    <property type="match status" value="1"/>
</dbReference>
<dbReference type="Proteomes" id="UP001254848">
    <property type="component" value="Unassembled WGS sequence"/>
</dbReference>
<keyword evidence="8 9" id="KW-0472">Membrane</keyword>
<dbReference type="SUPFAM" id="SSF82714">
    <property type="entry name" value="Multidrug efflux transporter AcrB TolC docking domain, DN and DC subdomains"/>
    <property type="match status" value="2"/>
</dbReference>
<feature type="transmembrane region" description="Helical" evidence="9">
    <location>
        <begin position="931"/>
        <end position="955"/>
    </location>
</feature>
<dbReference type="Gene3D" id="3.30.70.1430">
    <property type="entry name" value="Multidrug efflux transporter AcrB pore domain"/>
    <property type="match status" value="2"/>
</dbReference>
<dbReference type="PRINTS" id="PR00702">
    <property type="entry name" value="ACRIFLAVINRP"/>
</dbReference>
<evidence type="ECO:0000256" key="5">
    <source>
        <dbReference type="ARBA" id="ARBA00022519"/>
    </source>
</evidence>
<dbReference type="SUPFAM" id="SSF82866">
    <property type="entry name" value="Multidrug efflux transporter AcrB transmembrane domain"/>
    <property type="match status" value="2"/>
</dbReference>
<proteinExistence type="inferred from homology"/>
<dbReference type="Gene3D" id="3.30.2090.10">
    <property type="entry name" value="Multidrug efflux transporter AcrB TolC docking domain, DN and DC subdomains"/>
    <property type="match status" value="2"/>
</dbReference>
<comment type="caution">
    <text evidence="10">The sequence shown here is derived from an EMBL/GenBank/DDBJ whole genome shotgun (WGS) entry which is preliminary data.</text>
</comment>
<evidence type="ECO:0000256" key="3">
    <source>
        <dbReference type="ARBA" id="ARBA00022448"/>
    </source>
</evidence>
<dbReference type="Gene3D" id="3.30.70.1440">
    <property type="entry name" value="Multidrug efflux transporter AcrB pore domain"/>
    <property type="match status" value="1"/>
</dbReference>
<dbReference type="Gene3D" id="3.30.70.1320">
    <property type="entry name" value="Multidrug efflux transporter AcrB pore domain like"/>
    <property type="match status" value="1"/>
</dbReference>
<keyword evidence="5" id="KW-0997">Cell inner membrane</keyword>
<feature type="transmembrane region" description="Helical" evidence="9">
    <location>
        <begin position="980"/>
        <end position="1000"/>
    </location>
</feature>